<dbReference type="OrthoDB" id="341486at2759"/>
<evidence type="ECO:0000256" key="4">
    <source>
        <dbReference type="SAM" id="MobiDB-lite"/>
    </source>
</evidence>
<dbReference type="Pfam" id="PF21720">
    <property type="entry name" value="MIOS_WD40"/>
    <property type="match status" value="1"/>
</dbReference>
<evidence type="ECO:0000313" key="10">
    <source>
        <dbReference type="RefSeq" id="XP_011303255.1"/>
    </source>
</evidence>
<dbReference type="PANTHER" id="PTHR16453:SF9">
    <property type="entry name" value="GATOR COMPLEX PROTEIN MIOS"/>
    <property type="match status" value="1"/>
</dbReference>
<evidence type="ECO:0000313" key="8">
    <source>
        <dbReference type="EMBL" id="JAG70497.1"/>
    </source>
</evidence>
<protein>
    <submittedName>
        <fullName evidence="8">Mios_0 protein</fullName>
    </submittedName>
    <submittedName>
        <fullName evidence="7">Mios_1 protein</fullName>
    </submittedName>
    <submittedName>
        <fullName evidence="10">WD repeat-containing protein mio</fullName>
    </submittedName>
</protein>
<dbReference type="PANTHER" id="PTHR16453">
    <property type="entry name" value="WD40 DOMAIN-CONTAINING PROTEIN MIO FAMILY MEMBER"/>
    <property type="match status" value="1"/>
</dbReference>
<keyword evidence="3" id="KW-0677">Repeat</keyword>
<dbReference type="GO" id="GO:0034198">
    <property type="term" value="P:cellular response to amino acid starvation"/>
    <property type="evidence" value="ECO:0007669"/>
    <property type="project" value="TreeGrafter"/>
</dbReference>
<name>A0A0C9QYF2_9HYME</name>
<keyword evidence="2" id="KW-0853">WD repeat</keyword>
<dbReference type="EMBL" id="GBYB01000730">
    <property type="protein sequence ID" value="JAG70497.1"/>
    <property type="molecule type" value="Transcribed_RNA"/>
</dbReference>
<dbReference type="InterPro" id="IPR001680">
    <property type="entry name" value="WD40_rpt"/>
</dbReference>
<dbReference type="RefSeq" id="XP_011303255.1">
    <property type="nucleotide sequence ID" value="XM_011304953.1"/>
</dbReference>
<dbReference type="AlphaFoldDB" id="A0A0C9QYF2"/>
<evidence type="ECO:0000256" key="1">
    <source>
        <dbReference type="ARBA" id="ARBA00009713"/>
    </source>
</evidence>
<dbReference type="SUPFAM" id="SSF50978">
    <property type="entry name" value="WD40 repeat-like"/>
    <property type="match status" value="1"/>
</dbReference>
<dbReference type="EMBL" id="GBYB01000729">
    <property type="protein sequence ID" value="JAG70496.1"/>
    <property type="molecule type" value="Transcribed_RNA"/>
</dbReference>
<dbReference type="InterPro" id="IPR015943">
    <property type="entry name" value="WD40/YVTN_repeat-like_dom_sf"/>
</dbReference>
<evidence type="ECO:0000259" key="6">
    <source>
        <dbReference type="Pfam" id="PF21719"/>
    </source>
</evidence>
<dbReference type="InterPro" id="IPR036322">
    <property type="entry name" value="WD40_repeat_dom_sf"/>
</dbReference>
<sequence>MMTTMNSPKLEVQWSPVHHNKFITWGTEICLYEVGQIKDIVRSSCKRISEKTVAHQLATNSSHPYVRCVDIYPQPEPDILLAVGLANGKVVLTTFGPTAFDALGLTGKELPPKHARQCNAVSWNPSDPNLLLCGLDKYRTDHSILLWDVVRSQNITSSGLDRQSLHHHTTVSQSEHNTTLKPLAEAGVSETTHSLSWFPNDSRCCVAGVNNKQLKIIDFRDSIRVVNTTPTKSVYSVAVNPHNCYHLVSHVENQITIWDTRYFEKPVLTLPQSRGVIKVLWCPTRHNLLGTIQKDSNALYLHDIQHCGSSVPGNADAETNGMGSSGGGNVGVNSEETEPGALERTVIPPWSSYPTSFSWHPSHVNRLLAISHQGVINDYTVYERITINWSTRSHIAWNHASKAIKYLSSSDSIYRGFDDISILIKKRAFTDYGLLPELSQNGELAENDQLKNLWHWLCLSRSLVEDEVIPSGDNKHPGVRTVMKLDGSNSFIKSEISNRPWTDIGSTSHTAKIYKSPDRDKALQLCGWRFEVQGKESVFEEKNNLFIERLEREGNYARATAISVFNLCLRQAIEILNRGSSKITGSTNLNIVAMALSGFSEDRNSMWRELCLKSRAQLTDPYLRATFAFLTADNEGYEAVLNESGVAVEDRVAFALMFLSDSKLADYLKKLTAKLTEEGDLAGFLLTGATLDGIILLNRYLQITGDVQSCSLIAIRALSSKLLQENQVQVWIESYKGLLDAWKMWNQRAHFDIAMRSSTNDKPPQQVYISCNFCGKSISAFMQGLSRARGPFGRLGNTSNKLKMSSCPSCRKPLPRCAICLMHMGTVSGFQAAIAGVGGMSSRNDEDGKLTEFGNWFTWCQTCRHGGHTDHITHWFGQHTECPVTSCTCRCFSLDASHVIGGNTL</sequence>
<dbReference type="Proteomes" id="UP000694866">
    <property type="component" value="Unplaced"/>
</dbReference>
<accession>A0A9R1T5W0</accession>
<comment type="similarity">
    <text evidence="1">Belongs to the WD repeat mio family.</text>
</comment>
<feature type="domain" description="MIOS-like alpha-solenoid" evidence="6">
    <location>
        <begin position="424"/>
        <end position="658"/>
    </location>
</feature>
<dbReference type="Pfam" id="PF21719">
    <property type="entry name" value="MIOS_a-sol"/>
    <property type="match status" value="1"/>
</dbReference>
<dbReference type="InterPro" id="IPR037593">
    <property type="entry name" value="MIOS/Sea4"/>
</dbReference>
<feature type="domain" description="GATOR2 complex protein MIO zinc-ribbon like" evidence="5">
    <location>
        <begin position="771"/>
        <end position="891"/>
    </location>
</feature>
<dbReference type="SMART" id="SM00320">
    <property type="entry name" value="WD40"/>
    <property type="match status" value="3"/>
</dbReference>
<evidence type="ECO:0000256" key="2">
    <source>
        <dbReference type="ARBA" id="ARBA00022574"/>
    </source>
</evidence>
<reference evidence="10" key="2">
    <citation type="submission" date="2025-04" db="UniProtKB">
        <authorList>
            <consortium name="RefSeq"/>
        </authorList>
    </citation>
    <scope>IDENTIFICATION</scope>
    <source>
        <strain evidence="10">USDA-PBARC FA_bdor</strain>
        <tissue evidence="10">Whole organism</tissue>
    </source>
</reference>
<dbReference type="InterPro" id="IPR049092">
    <property type="entry name" value="MIOS_a-sol"/>
</dbReference>
<reference evidence="8" key="1">
    <citation type="submission" date="2015-01" db="EMBL/GenBank/DDBJ databases">
        <title>Transcriptome Assembly of Fopius arisanus.</title>
        <authorList>
            <person name="Geib S."/>
        </authorList>
    </citation>
    <scope>NUCLEOTIDE SEQUENCE</scope>
</reference>
<dbReference type="CDD" id="cd16691">
    <property type="entry name" value="mRING-H2-C3H3C2_Mio"/>
    <property type="match status" value="1"/>
</dbReference>
<evidence type="ECO:0000313" key="7">
    <source>
        <dbReference type="EMBL" id="JAG70496.1"/>
    </source>
</evidence>
<dbReference type="GeneID" id="105266630"/>
<evidence type="ECO:0000313" key="9">
    <source>
        <dbReference type="Proteomes" id="UP000694866"/>
    </source>
</evidence>
<dbReference type="CTD" id="33399"/>
<feature type="region of interest" description="Disordered" evidence="4">
    <location>
        <begin position="313"/>
        <end position="338"/>
    </location>
</feature>
<dbReference type="Gene3D" id="2.130.10.10">
    <property type="entry name" value="YVTN repeat-like/Quinoprotein amine dehydrogenase"/>
    <property type="match status" value="1"/>
</dbReference>
<evidence type="ECO:0000259" key="5">
    <source>
        <dbReference type="Pfam" id="PF17034"/>
    </source>
</evidence>
<accession>A0A0C9QYF2</accession>
<evidence type="ECO:0000256" key="3">
    <source>
        <dbReference type="ARBA" id="ARBA00022737"/>
    </source>
</evidence>
<gene>
    <name evidence="8" type="primary">mios_0</name>
    <name evidence="10" type="synonym">mio</name>
    <name evidence="7" type="synonym">mios_1</name>
    <name evidence="8" type="ORF">g.63581</name>
    <name evidence="7" type="ORF">g.63593</name>
</gene>
<dbReference type="GO" id="GO:0005737">
    <property type="term" value="C:cytoplasm"/>
    <property type="evidence" value="ECO:0007669"/>
    <property type="project" value="TreeGrafter"/>
</dbReference>
<dbReference type="GO" id="GO:1904263">
    <property type="term" value="P:positive regulation of TORC1 signaling"/>
    <property type="evidence" value="ECO:0007669"/>
    <property type="project" value="TreeGrafter"/>
</dbReference>
<dbReference type="InterPro" id="IPR031488">
    <property type="entry name" value="Zn_ribbon_mio"/>
</dbReference>
<dbReference type="KEGG" id="fas:105266630"/>
<proteinExistence type="inferred from homology"/>
<keyword evidence="9" id="KW-1185">Reference proteome</keyword>
<organism evidence="8">
    <name type="scientific">Fopius arisanus</name>
    <dbReference type="NCBI Taxonomy" id="64838"/>
    <lineage>
        <taxon>Eukaryota</taxon>
        <taxon>Metazoa</taxon>
        <taxon>Ecdysozoa</taxon>
        <taxon>Arthropoda</taxon>
        <taxon>Hexapoda</taxon>
        <taxon>Insecta</taxon>
        <taxon>Pterygota</taxon>
        <taxon>Neoptera</taxon>
        <taxon>Endopterygota</taxon>
        <taxon>Hymenoptera</taxon>
        <taxon>Apocrita</taxon>
        <taxon>Ichneumonoidea</taxon>
        <taxon>Braconidae</taxon>
        <taxon>Opiinae</taxon>
        <taxon>Fopius</taxon>
    </lineage>
</organism>
<dbReference type="Pfam" id="PF17034">
    <property type="entry name" value="zinc_ribbon_16"/>
    <property type="match status" value="1"/>
</dbReference>